<accession>A0A9X3LXN7</accession>
<evidence type="ECO:0000313" key="1">
    <source>
        <dbReference type="EMBL" id="MCZ9295847.1"/>
    </source>
</evidence>
<dbReference type="RefSeq" id="WP_238800447.1">
    <property type="nucleotide sequence ID" value="NZ_JAKMUZ010000006.1"/>
</dbReference>
<reference evidence="1" key="1">
    <citation type="submission" date="2022-02" db="EMBL/GenBank/DDBJ databases">
        <title>Corynebacterium sp. from urogenital microbiome.</title>
        <authorList>
            <person name="Cappelli E.A."/>
            <person name="Ribeiro T.G."/>
            <person name="Peixe L."/>
        </authorList>
    </citation>
    <scope>NUCLEOTIDE SEQUENCE</scope>
    <source>
        <strain evidence="1">C21Ua_68</strain>
    </source>
</reference>
<organism evidence="1 2">
    <name type="scientific">Corynebacterium yonathiae</name>
    <dbReference type="NCBI Taxonomy" id="2913504"/>
    <lineage>
        <taxon>Bacteria</taxon>
        <taxon>Bacillati</taxon>
        <taxon>Actinomycetota</taxon>
        <taxon>Actinomycetes</taxon>
        <taxon>Mycobacteriales</taxon>
        <taxon>Corynebacteriaceae</taxon>
        <taxon>Corynebacterium</taxon>
    </lineage>
</organism>
<comment type="caution">
    <text evidence="1">The sequence shown here is derived from an EMBL/GenBank/DDBJ whole genome shotgun (WGS) entry which is preliminary data.</text>
</comment>
<dbReference type="EMBL" id="JAKMUZ010000006">
    <property type="protein sequence ID" value="MCZ9295847.1"/>
    <property type="molecule type" value="Genomic_DNA"/>
</dbReference>
<dbReference type="Proteomes" id="UP001146439">
    <property type="component" value="Unassembled WGS sequence"/>
</dbReference>
<name>A0A9X3LXN7_9CORY</name>
<proteinExistence type="predicted"/>
<dbReference type="AlphaFoldDB" id="A0A9X3LXN7"/>
<gene>
    <name evidence="1" type="ORF">L8V22_04625</name>
</gene>
<evidence type="ECO:0000313" key="2">
    <source>
        <dbReference type="Proteomes" id="UP001146439"/>
    </source>
</evidence>
<protein>
    <submittedName>
        <fullName evidence="1">Uncharacterized protein</fullName>
    </submittedName>
</protein>
<sequence>MKKIGTMLDGVNEIHLFQSQRVAQAAQQAHLRNRTRSYRAHRKINAAISHQLEERSLA</sequence>